<evidence type="ECO:0000313" key="2">
    <source>
        <dbReference type="EMBL" id="KAK2595875.1"/>
    </source>
</evidence>
<keyword evidence="3" id="KW-1185">Reference proteome</keyword>
<protein>
    <recommendedName>
        <fullName evidence="1">Heterokaryon incompatibility domain-containing protein</fullName>
    </recommendedName>
</protein>
<accession>A0AAD9S0R6</accession>
<comment type="caution">
    <text evidence="2">The sequence shown here is derived from an EMBL/GenBank/DDBJ whole genome shotgun (WGS) entry which is preliminary data.</text>
</comment>
<feature type="domain" description="Heterokaryon incompatibility" evidence="1">
    <location>
        <begin position="174"/>
        <end position="307"/>
    </location>
</feature>
<dbReference type="Proteomes" id="UP001265746">
    <property type="component" value="Unassembled WGS sequence"/>
</dbReference>
<dbReference type="EMBL" id="JAUJFL010000013">
    <property type="protein sequence ID" value="KAK2595875.1"/>
    <property type="molecule type" value="Genomic_DNA"/>
</dbReference>
<dbReference type="PANTHER" id="PTHR24148">
    <property type="entry name" value="ANKYRIN REPEAT DOMAIN-CONTAINING PROTEIN 39 HOMOLOG-RELATED"/>
    <property type="match status" value="1"/>
</dbReference>
<evidence type="ECO:0000259" key="1">
    <source>
        <dbReference type="Pfam" id="PF06985"/>
    </source>
</evidence>
<dbReference type="PANTHER" id="PTHR24148:SF64">
    <property type="entry name" value="HETEROKARYON INCOMPATIBILITY DOMAIN-CONTAINING PROTEIN"/>
    <property type="match status" value="1"/>
</dbReference>
<gene>
    <name evidence="2" type="ORF">N8I77_013667</name>
</gene>
<sequence>MQNDENPNTPPEDSLYQHARWLKPSGKAVMYLPSTYQSAHNENDLERWEVFRELPKPVSWSEAEMIAKQPQDPVKWEDVQAKALLDFSDLVSRSYIPARLDGPRPLNVWDKTDRGRLEPATDNAAEPASAPEYVYTPLSGEDEIRILDLLPGQGTDPLAFTLHSTHVGDPSTSYEALSYAWGTRMVDLMHEGSSISLPQNLYRALLSLRDPTHTRSVWADALCINQKDKQERSRQVRMMRRIFKQASQVLIVLDEDDAHVAQIAFELARLIHQGQLETVPPPDSPVWGVLIRLFDKAWFGRMWCLQEVVLASSARVIWGPATAPWEDVGFSAGWLCNIGYEVLSRWIGRVERSRGGYAHEQYSYHPGVYRASLMYSLWSASRATPAKPISFYELLSLTRPFESTDPRDKVFALTGIPTLEADPDIGQCFFEPDYSKTTSQVFVEVAKRIMAQTPGSLHLLGAVQYDRYLLHQPLDNPQNTLPTWVPDWGVFSSRSLVPVTRPDQERPSASSKLPHAEVTFEGSALLVCGIHIDTVKQTTSLYSRELISNIISSLSEAWEEMIKELGTYPGGTSLPEAFCWTITGGNNWHGQRVGTAERARHIADYEAFRKQYCVDSPFPAIEVPEGTGQAEAPDTRRFYEALCHACSNRTFFVTRKGYMGIGPGNMGREGNHVFLLGGAELPFILMKGRSHPQYWRLRDRASASDEDDEDGSQASFSVIGECYVHGVMDGEIGSDEPLDVESIRLV</sequence>
<dbReference type="InterPro" id="IPR010730">
    <property type="entry name" value="HET"/>
</dbReference>
<evidence type="ECO:0000313" key="3">
    <source>
        <dbReference type="Proteomes" id="UP001265746"/>
    </source>
</evidence>
<reference evidence="2" key="1">
    <citation type="submission" date="2023-06" db="EMBL/GenBank/DDBJ databases">
        <authorList>
            <person name="Noh H."/>
        </authorList>
    </citation>
    <scope>NUCLEOTIDE SEQUENCE</scope>
    <source>
        <strain evidence="2">DUCC20226</strain>
    </source>
</reference>
<proteinExistence type="predicted"/>
<dbReference type="Pfam" id="PF06985">
    <property type="entry name" value="HET"/>
    <property type="match status" value="1"/>
</dbReference>
<dbReference type="InterPro" id="IPR052895">
    <property type="entry name" value="HetReg/Transcr_Mod"/>
</dbReference>
<organism evidence="2 3">
    <name type="scientific">Phomopsis amygdali</name>
    <name type="common">Fusicoccum amygdali</name>
    <dbReference type="NCBI Taxonomy" id="1214568"/>
    <lineage>
        <taxon>Eukaryota</taxon>
        <taxon>Fungi</taxon>
        <taxon>Dikarya</taxon>
        <taxon>Ascomycota</taxon>
        <taxon>Pezizomycotina</taxon>
        <taxon>Sordariomycetes</taxon>
        <taxon>Sordariomycetidae</taxon>
        <taxon>Diaporthales</taxon>
        <taxon>Diaporthaceae</taxon>
        <taxon>Diaporthe</taxon>
    </lineage>
</organism>
<dbReference type="Pfam" id="PF26639">
    <property type="entry name" value="Het-6_barrel"/>
    <property type="match status" value="1"/>
</dbReference>
<dbReference type="AlphaFoldDB" id="A0AAD9S0R6"/>
<name>A0AAD9S0R6_PHOAM</name>